<dbReference type="EMBL" id="BOQM01000027">
    <property type="protein sequence ID" value="GIM86733.1"/>
    <property type="molecule type" value="Genomic_DNA"/>
</dbReference>
<proteinExistence type="predicted"/>
<protein>
    <recommendedName>
        <fullName evidence="3">NUDIX hydrolase</fullName>
    </recommendedName>
</protein>
<evidence type="ECO:0000313" key="1">
    <source>
        <dbReference type="EMBL" id="GIM86733.1"/>
    </source>
</evidence>
<comment type="caution">
    <text evidence="1">The sequence shown here is derived from an EMBL/GenBank/DDBJ whole genome shotgun (WGS) entry which is preliminary data.</text>
</comment>
<evidence type="ECO:0008006" key="3">
    <source>
        <dbReference type="Google" id="ProtNLM"/>
    </source>
</evidence>
<evidence type="ECO:0000313" key="2">
    <source>
        <dbReference type="Proteomes" id="UP000677457"/>
    </source>
</evidence>
<sequence length="55" mass="6521">MNCYTADYHGILQPNSEIEEVVWPTHDDRHRVSPVDQIIFDYLHENAHMSLRLTI</sequence>
<name>A0ABQ4JUU2_SALAC</name>
<dbReference type="Proteomes" id="UP000677457">
    <property type="component" value="Unassembled WGS sequence"/>
</dbReference>
<organism evidence="1 2">
    <name type="scientific">Salinispora arenicola</name>
    <dbReference type="NCBI Taxonomy" id="168697"/>
    <lineage>
        <taxon>Bacteria</taxon>
        <taxon>Bacillati</taxon>
        <taxon>Actinomycetota</taxon>
        <taxon>Actinomycetes</taxon>
        <taxon>Micromonosporales</taxon>
        <taxon>Micromonosporaceae</taxon>
        <taxon>Salinispora</taxon>
    </lineage>
</organism>
<reference evidence="1 2" key="1">
    <citation type="submission" date="2021-03" db="EMBL/GenBank/DDBJ databases">
        <title>Whole genome shotgun sequence of Salinispora arenicola NBRC 105043.</title>
        <authorList>
            <person name="Komaki H."/>
            <person name="Tamura T."/>
        </authorList>
    </citation>
    <scope>NUCLEOTIDE SEQUENCE [LARGE SCALE GENOMIC DNA]</scope>
    <source>
        <strain evidence="1 2">NBRC 105043</strain>
    </source>
</reference>
<keyword evidence="2" id="KW-1185">Reference proteome</keyword>
<accession>A0ABQ4JUU2</accession>
<gene>
    <name evidence="1" type="ORF">Sar04_34690</name>
</gene>